<evidence type="ECO:0000256" key="1">
    <source>
        <dbReference type="SAM" id="MobiDB-lite"/>
    </source>
</evidence>
<accession>A0ABZ0CM66</accession>
<gene>
    <name evidence="2" type="ORF">RXV79_14205</name>
</gene>
<dbReference type="EMBL" id="CP136336">
    <property type="protein sequence ID" value="WOB06076.1"/>
    <property type="molecule type" value="Genomic_DNA"/>
</dbReference>
<reference evidence="2 3" key="1">
    <citation type="submission" date="2023-10" db="EMBL/GenBank/DDBJ databases">
        <title>Bacteria for the degradation of biodegradable plastic PBAT(Polybutylene adipate terephthalate).</title>
        <authorList>
            <person name="Weon H.-Y."/>
            <person name="Yeon J."/>
        </authorList>
    </citation>
    <scope>NUCLEOTIDE SEQUENCE [LARGE SCALE GENOMIC DNA]</scope>
    <source>
        <strain evidence="2 3">SBD 7-3</strain>
    </source>
</reference>
<keyword evidence="3" id="KW-1185">Reference proteome</keyword>
<proteinExistence type="predicted"/>
<organism evidence="2 3">
    <name type="scientific">Piscinibacter gummiphilus</name>
    <dbReference type="NCBI Taxonomy" id="946333"/>
    <lineage>
        <taxon>Bacteria</taxon>
        <taxon>Pseudomonadati</taxon>
        <taxon>Pseudomonadota</taxon>
        <taxon>Betaproteobacteria</taxon>
        <taxon>Burkholderiales</taxon>
        <taxon>Sphaerotilaceae</taxon>
        <taxon>Piscinibacter</taxon>
    </lineage>
</organism>
<name>A0ABZ0CM66_9BURK</name>
<dbReference type="Proteomes" id="UP001303946">
    <property type="component" value="Chromosome"/>
</dbReference>
<feature type="region of interest" description="Disordered" evidence="1">
    <location>
        <begin position="1"/>
        <end position="40"/>
    </location>
</feature>
<sequence>MANDGNLGPLGSDTNQPAIDGGTNALTKNSPPGAEGPQMYAYTPTAWESAVKNTSEWFAEANEAAGNLVWWLIGSPSLGLKNGDLEFGPEDSETKHMRNTPAFVEAVEIYQDWIAHGRPSGEYSINNVTCYWVPSKGHFFVQGRTGGGQQGRKGKLSEPLAYPLWGYTGNFSIRFKEADWMGPNLVQVEMENYTSLPSYLHGLDQGNAFLDSLYTRESGVPIVSRSRQVYRFITYIAPKPPVTTTK</sequence>
<evidence type="ECO:0000313" key="2">
    <source>
        <dbReference type="EMBL" id="WOB06076.1"/>
    </source>
</evidence>
<protein>
    <submittedName>
        <fullName evidence="2">Uncharacterized protein</fullName>
    </submittedName>
</protein>
<dbReference type="RefSeq" id="WP_316698343.1">
    <property type="nucleotide sequence ID" value="NZ_CP136336.1"/>
</dbReference>
<evidence type="ECO:0000313" key="3">
    <source>
        <dbReference type="Proteomes" id="UP001303946"/>
    </source>
</evidence>